<dbReference type="OrthoDB" id="3268967at2759"/>
<proteinExistence type="predicted"/>
<dbReference type="GeneID" id="6074710"/>
<sequence length="61" mass="6859">MEFLSQYDARIVYIKGDNNNIADALSCLPVSDSTSTDASTRHPYDFCEDDDTLWRSLPSPT</sequence>
<dbReference type="RefSeq" id="XP_001878931.1">
    <property type="nucleotide sequence ID" value="XM_001878896.1"/>
</dbReference>
<evidence type="ECO:0000313" key="1">
    <source>
        <dbReference type="EMBL" id="EDR10481.1"/>
    </source>
</evidence>
<keyword evidence="2" id="KW-1185">Reference proteome</keyword>
<dbReference type="AlphaFoldDB" id="B0D598"/>
<name>B0D598_LACBS</name>
<evidence type="ECO:0000313" key="2">
    <source>
        <dbReference type="Proteomes" id="UP000001194"/>
    </source>
</evidence>
<accession>B0D598</accession>
<dbReference type="InParanoid" id="B0D598"/>
<dbReference type="HOGENOM" id="CLU_2923005_0_0_1"/>
<reference evidence="1 2" key="1">
    <citation type="journal article" date="2008" name="Nature">
        <title>The genome of Laccaria bicolor provides insights into mycorrhizal symbiosis.</title>
        <authorList>
            <person name="Martin F."/>
            <person name="Aerts A."/>
            <person name="Ahren D."/>
            <person name="Brun A."/>
            <person name="Danchin E.G.J."/>
            <person name="Duchaussoy F."/>
            <person name="Gibon J."/>
            <person name="Kohler A."/>
            <person name="Lindquist E."/>
            <person name="Pereda V."/>
            <person name="Salamov A."/>
            <person name="Shapiro H.J."/>
            <person name="Wuyts J."/>
            <person name="Blaudez D."/>
            <person name="Buee M."/>
            <person name="Brokstein P."/>
            <person name="Canbaeck B."/>
            <person name="Cohen D."/>
            <person name="Courty P.E."/>
            <person name="Coutinho P.M."/>
            <person name="Delaruelle C."/>
            <person name="Detter J.C."/>
            <person name="Deveau A."/>
            <person name="DiFazio S."/>
            <person name="Duplessis S."/>
            <person name="Fraissinet-Tachet L."/>
            <person name="Lucic E."/>
            <person name="Frey-Klett P."/>
            <person name="Fourrey C."/>
            <person name="Feussner I."/>
            <person name="Gay G."/>
            <person name="Grimwood J."/>
            <person name="Hoegger P.J."/>
            <person name="Jain P."/>
            <person name="Kilaru S."/>
            <person name="Labbe J."/>
            <person name="Lin Y.C."/>
            <person name="Legue V."/>
            <person name="Le Tacon F."/>
            <person name="Marmeisse R."/>
            <person name="Melayah D."/>
            <person name="Montanini B."/>
            <person name="Muratet M."/>
            <person name="Nehls U."/>
            <person name="Niculita-Hirzel H."/>
            <person name="Oudot-Le Secq M.P."/>
            <person name="Peter M."/>
            <person name="Quesneville H."/>
            <person name="Rajashekar B."/>
            <person name="Reich M."/>
            <person name="Rouhier N."/>
            <person name="Schmutz J."/>
            <person name="Yin T."/>
            <person name="Chalot M."/>
            <person name="Henrissat B."/>
            <person name="Kuees U."/>
            <person name="Lucas S."/>
            <person name="Van de Peer Y."/>
            <person name="Podila G.K."/>
            <person name="Polle A."/>
            <person name="Pukkila P.J."/>
            <person name="Richardson P.M."/>
            <person name="Rouze P."/>
            <person name="Sanders I.R."/>
            <person name="Stajich J.E."/>
            <person name="Tunlid A."/>
            <person name="Tuskan G."/>
            <person name="Grigoriev I.V."/>
        </authorList>
    </citation>
    <scope>NUCLEOTIDE SEQUENCE [LARGE SCALE GENOMIC DNA]</scope>
    <source>
        <strain evidence="2">S238N-H82 / ATCC MYA-4686</strain>
    </source>
</reference>
<protein>
    <submittedName>
        <fullName evidence="1">Predicted protein</fullName>
    </submittedName>
</protein>
<dbReference type="EMBL" id="DS547097">
    <property type="protein sequence ID" value="EDR10481.1"/>
    <property type="molecule type" value="Genomic_DNA"/>
</dbReference>
<organism evidence="2">
    <name type="scientific">Laccaria bicolor (strain S238N-H82 / ATCC MYA-4686)</name>
    <name type="common">Bicoloured deceiver</name>
    <name type="synonym">Laccaria laccata var. bicolor</name>
    <dbReference type="NCBI Taxonomy" id="486041"/>
    <lineage>
        <taxon>Eukaryota</taxon>
        <taxon>Fungi</taxon>
        <taxon>Dikarya</taxon>
        <taxon>Basidiomycota</taxon>
        <taxon>Agaricomycotina</taxon>
        <taxon>Agaricomycetes</taxon>
        <taxon>Agaricomycetidae</taxon>
        <taxon>Agaricales</taxon>
        <taxon>Agaricineae</taxon>
        <taxon>Hydnangiaceae</taxon>
        <taxon>Laccaria</taxon>
    </lineage>
</organism>
<dbReference type="KEGG" id="lbc:LACBIDRAFT_316917"/>
<dbReference type="Proteomes" id="UP000001194">
    <property type="component" value="Unassembled WGS sequence"/>
</dbReference>
<gene>
    <name evidence="1" type="ORF">LACBIDRAFT_316917</name>
</gene>